<accession>A0ACC2RE51</accession>
<gene>
    <name evidence="1" type="ORF">DSO57_1035747</name>
</gene>
<dbReference type="EMBL" id="QTSX02007424">
    <property type="protein sequence ID" value="KAJ9048367.1"/>
    <property type="molecule type" value="Genomic_DNA"/>
</dbReference>
<dbReference type="Proteomes" id="UP001165960">
    <property type="component" value="Unassembled WGS sequence"/>
</dbReference>
<reference evidence="1" key="1">
    <citation type="submission" date="2022-04" db="EMBL/GenBank/DDBJ databases">
        <title>Genome of the entomopathogenic fungus Entomophthora muscae.</title>
        <authorList>
            <person name="Elya C."/>
            <person name="Lovett B.R."/>
            <person name="Lee E."/>
            <person name="Macias A.M."/>
            <person name="Hajek A.E."/>
            <person name="De Bivort B.L."/>
            <person name="Kasson M.T."/>
            <person name="De Fine Licht H.H."/>
            <person name="Stajich J.E."/>
        </authorList>
    </citation>
    <scope>NUCLEOTIDE SEQUENCE</scope>
    <source>
        <strain evidence="1">Berkeley</strain>
    </source>
</reference>
<comment type="caution">
    <text evidence="1">The sequence shown here is derived from an EMBL/GenBank/DDBJ whole genome shotgun (WGS) entry which is preliminary data.</text>
</comment>
<organism evidence="1 2">
    <name type="scientific">Entomophthora muscae</name>
    <dbReference type="NCBI Taxonomy" id="34485"/>
    <lineage>
        <taxon>Eukaryota</taxon>
        <taxon>Fungi</taxon>
        <taxon>Fungi incertae sedis</taxon>
        <taxon>Zoopagomycota</taxon>
        <taxon>Entomophthoromycotina</taxon>
        <taxon>Entomophthoromycetes</taxon>
        <taxon>Entomophthorales</taxon>
        <taxon>Entomophthoraceae</taxon>
        <taxon>Entomophthora</taxon>
    </lineage>
</organism>
<evidence type="ECO:0000313" key="1">
    <source>
        <dbReference type="EMBL" id="KAJ9048367.1"/>
    </source>
</evidence>
<proteinExistence type="predicted"/>
<evidence type="ECO:0000313" key="2">
    <source>
        <dbReference type="Proteomes" id="UP001165960"/>
    </source>
</evidence>
<name>A0ACC2RE51_9FUNG</name>
<keyword evidence="2" id="KW-1185">Reference proteome</keyword>
<protein>
    <submittedName>
        <fullName evidence="1">Uncharacterized protein</fullName>
    </submittedName>
</protein>
<sequence length="66" mass="7470">MPHPTLYPFLQMVGPSEMLQVPNLGNLPITKIRPPSTFAGSDSFYPSPIRYLPDPIRHQPNMIPVR</sequence>